<evidence type="ECO:0000313" key="2">
    <source>
        <dbReference type="EMBL" id="KAG0590794.1"/>
    </source>
</evidence>
<gene>
    <name evidence="2" type="ORF">KC19_1G127100</name>
</gene>
<dbReference type="Proteomes" id="UP000822688">
    <property type="component" value="Chromosome 1"/>
</dbReference>
<feature type="chain" id="PRO_5035761685" description="Secreted protein" evidence="1">
    <location>
        <begin position="20"/>
        <end position="97"/>
    </location>
</feature>
<feature type="signal peptide" evidence="1">
    <location>
        <begin position="1"/>
        <end position="19"/>
    </location>
</feature>
<comment type="caution">
    <text evidence="2">The sequence shown here is derived from an EMBL/GenBank/DDBJ whole genome shotgun (WGS) entry which is preliminary data.</text>
</comment>
<accession>A0A8T0J4E3</accession>
<sequence length="97" mass="11187">MLSTVILDLLTLVVHFCQTISCVSNRTNLQVEPESQGTVAPKDHTGHHRRELCTKPARLLPFSHLFYHFHYFLSSPNNRILLQSDCFHFDLPLTLLD</sequence>
<keyword evidence="1" id="KW-0732">Signal</keyword>
<evidence type="ECO:0008006" key="4">
    <source>
        <dbReference type="Google" id="ProtNLM"/>
    </source>
</evidence>
<dbReference type="AlphaFoldDB" id="A0A8T0J4E3"/>
<dbReference type="EMBL" id="CM026421">
    <property type="protein sequence ID" value="KAG0590794.1"/>
    <property type="molecule type" value="Genomic_DNA"/>
</dbReference>
<protein>
    <recommendedName>
        <fullName evidence="4">Secreted protein</fullName>
    </recommendedName>
</protein>
<proteinExistence type="predicted"/>
<keyword evidence="3" id="KW-1185">Reference proteome</keyword>
<evidence type="ECO:0000256" key="1">
    <source>
        <dbReference type="SAM" id="SignalP"/>
    </source>
</evidence>
<reference evidence="2" key="1">
    <citation type="submission" date="2020-06" db="EMBL/GenBank/DDBJ databases">
        <title>WGS assembly of Ceratodon purpureus strain R40.</title>
        <authorList>
            <person name="Carey S.B."/>
            <person name="Jenkins J."/>
            <person name="Shu S."/>
            <person name="Lovell J.T."/>
            <person name="Sreedasyam A."/>
            <person name="Maumus F."/>
            <person name="Tiley G.P."/>
            <person name="Fernandez-Pozo N."/>
            <person name="Barry K."/>
            <person name="Chen C."/>
            <person name="Wang M."/>
            <person name="Lipzen A."/>
            <person name="Daum C."/>
            <person name="Saski C.A."/>
            <person name="Payton A.C."/>
            <person name="Mcbreen J.C."/>
            <person name="Conrad R.E."/>
            <person name="Kollar L.M."/>
            <person name="Olsson S."/>
            <person name="Huttunen S."/>
            <person name="Landis J.B."/>
            <person name="Wickett N.J."/>
            <person name="Johnson M.G."/>
            <person name="Rensing S.A."/>
            <person name="Grimwood J."/>
            <person name="Schmutz J."/>
            <person name="Mcdaniel S.F."/>
        </authorList>
    </citation>
    <scope>NUCLEOTIDE SEQUENCE</scope>
    <source>
        <strain evidence="2">R40</strain>
    </source>
</reference>
<name>A0A8T0J4E3_CERPU</name>
<evidence type="ECO:0000313" key="3">
    <source>
        <dbReference type="Proteomes" id="UP000822688"/>
    </source>
</evidence>
<organism evidence="2 3">
    <name type="scientific">Ceratodon purpureus</name>
    <name type="common">Fire moss</name>
    <name type="synonym">Dicranum purpureum</name>
    <dbReference type="NCBI Taxonomy" id="3225"/>
    <lineage>
        <taxon>Eukaryota</taxon>
        <taxon>Viridiplantae</taxon>
        <taxon>Streptophyta</taxon>
        <taxon>Embryophyta</taxon>
        <taxon>Bryophyta</taxon>
        <taxon>Bryophytina</taxon>
        <taxon>Bryopsida</taxon>
        <taxon>Dicranidae</taxon>
        <taxon>Pseudoditrichales</taxon>
        <taxon>Ditrichaceae</taxon>
        <taxon>Ceratodon</taxon>
    </lineage>
</organism>